<name>A0A2S3UTQ8_9HYPH</name>
<evidence type="ECO:0000313" key="2">
    <source>
        <dbReference type="Proteomes" id="UP000236959"/>
    </source>
</evidence>
<sequence length="173" mass="19041">MCLSSKYSDLEHQHWRAATQHSKANGSQLWAETGPYLTRVSATSRKTTVIPGLCNPSFETALPASPGCGQGNQSRLAITVRHMKMSPRASGARPGAHSFAETFSLLSGLTEHEICFSKVLCEQAPDLRFACPGRQGGTCVGHVTRSKSAQRERLCRICFLRMRENRVSNFEKS</sequence>
<protein>
    <submittedName>
        <fullName evidence="1">Uncharacterized protein</fullName>
    </submittedName>
</protein>
<comment type="caution">
    <text evidence="1">The sequence shown here is derived from an EMBL/GenBank/DDBJ whole genome shotgun (WGS) entry which is preliminary data.</text>
</comment>
<keyword evidence="2" id="KW-1185">Reference proteome</keyword>
<accession>A0A2S3UTQ8</accession>
<proteinExistence type="predicted"/>
<reference evidence="1 2" key="1">
    <citation type="submission" date="2018-01" db="EMBL/GenBank/DDBJ databases">
        <title>Genomic Encyclopedia of Archaeal and Bacterial Type Strains, Phase II (KMG-II): from individual species to whole genera.</title>
        <authorList>
            <person name="Goeker M."/>
        </authorList>
    </citation>
    <scope>NUCLEOTIDE SEQUENCE [LARGE SCALE GENOMIC DNA]</scope>
    <source>
        <strain evidence="1 2">DSM 17023</strain>
    </source>
</reference>
<evidence type="ECO:0000313" key="1">
    <source>
        <dbReference type="EMBL" id="POF31118.1"/>
    </source>
</evidence>
<dbReference type="EMBL" id="PPCN01000005">
    <property type="protein sequence ID" value="POF31118.1"/>
    <property type="molecule type" value="Genomic_DNA"/>
</dbReference>
<dbReference type="AlphaFoldDB" id="A0A2S3UTQ8"/>
<gene>
    <name evidence="1" type="ORF">CLV41_105298</name>
</gene>
<organism evidence="1 2">
    <name type="scientific">Roseibium marinum</name>
    <dbReference type="NCBI Taxonomy" id="281252"/>
    <lineage>
        <taxon>Bacteria</taxon>
        <taxon>Pseudomonadati</taxon>
        <taxon>Pseudomonadota</taxon>
        <taxon>Alphaproteobacteria</taxon>
        <taxon>Hyphomicrobiales</taxon>
        <taxon>Stappiaceae</taxon>
        <taxon>Roseibium</taxon>
    </lineage>
</organism>
<dbReference type="Proteomes" id="UP000236959">
    <property type="component" value="Unassembled WGS sequence"/>
</dbReference>